<evidence type="ECO:0000256" key="2">
    <source>
        <dbReference type="PROSITE-ProRule" id="PRU01161"/>
    </source>
</evidence>
<dbReference type="PANTHER" id="PTHR46394">
    <property type="entry name" value="ANNEXIN"/>
    <property type="match status" value="1"/>
</dbReference>
<keyword evidence="2" id="KW-0378">Hydrolase</keyword>
<evidence type="ECO:0000259" key="3">
    <source>
        <dbReference type="PROSITE" id="PS51635"/>
    </source>
</evidence>
<evidence type="ECO:0000313" key="4">
    <source>
        <dbReference type="EMBL" id="GAA0602614.1"/>
    </source>
</evidence>
<evidence type="ECO:0000256" key="1">
    <source>
        <dbReference type="ARBA" id="ARBA00023098"/>
    </source>
</evidence>
<organism evidence="4 5">
    <name type="scientific">Virgibacillus siamensis</name>
    <dbReference type="NCBI Taxonomy" id="480071"/>
    <lineage>
        <taxon>Bacteria</taxon>
        <taxon>Bacillati</taxon>
        <taxon>Bacillota</taxon>
        <taxon>Bacilli</taxon>
        <taxon>Bacillales</taxon>
        <taxon>Bacillaceae</taxon>
        <taxon>Virgibacillus</taxon>
    </lineage>
</organism>
<dbReference type="PANTHER" id="PTHR46394:SF1">
    <property type="entry name" value="PNPLA DOMAIN-CONTAINING PROTEIN"/>
    <property type="match status" value="1"/>
</dbReference>
<gene>
    <name evidence="4" type="ORF">GCM10009001_19490</name>
</gene>
<dbReference type="InterPro" id="IPR002641">
    <property type="entry name" value="PNPLA_dom"/>
</dbReference>
<comment type="caution">
    <text evidence="4">The sequence shown here is derived from an EMBL/GenBank/DDBJ whole genome shotgun (WGS) entry which is preliminary data.</text>
</comment>
<keyword evidence="1 2" id="KW-0443">Lipid metabolism</keyword>
<feature type="domain" description="PNPLA" evidence="3">
    <location>
        <begin position="5"/>
        <end position="198"/>
    </location>
</feature>
<feature type="short sequence motif" description="DGA/G" evidence="2">
    <location>
        <begin position="185"/>
        <end position="187"/>
    </location>
</feature>
<keyword evidence="5" id="KW-1185">Reference proteome</keyword>
<keyword evidence="2" id="KW-0442">Lipid degradation</keyword>
<dbReference type="Pfam" id="PF01734">
    <property type="entry name" value="Patatin"/>
    <property type="match status" value="1"/>
</dbReference>
<reference evidence="5" key="1">
    <citation type="journal article" date="2019" name="Int. J. Syst. Evol. Microbiol.">
        <title>The Global Catalogue of Microorganisms (GCM) 10K type strain sequencing project: providing services to taxonomists for standard genome sequencing and annotation.</title>
        <authorList>
            <consortium name="The Broad Institute Genomics Platform"/>
            <consortium name="The Broad Institute Genome Sequencing Center for Infectious Disease"/>
            <person name="Wu L."/>
            <person name="Ma J."/>
        </authorList>
    </citation>
    <scope>NUCLEOTIDE SEQUENCE [LARGE SCALE GENOMIC DNA]</scope>
    <source>
        <strain evidence="5">JCM 15395</strain>
    </source>
</reference>
<feature type="short sequence motif" description="GXSXG" evidence="2">
    <location>
        <begin position="36"/>
        <end position="40"/>
    </location>
</feature>
<protein>
    <submittedName>
        <fullName evidence="4">Patatin-like phospholipase family protein</fullName>
    </submittedName>
</protein>
<dbReference type="CDD" id="cd07207">
    <property type="entry name" value="Pat_ExoU_VipD_like"/>
    <property type="match status" value="1"/>
</dbReference>
<dbReference type="InterPro" id="IPR016035">
    <property type="entry name" value="Acyl_Trfase/lysoPLipase"/>
</dbReference>
<evidence type="ECO:0000313" key="5">
    <source>
        <dbReference type="Proteomes" id="UP001500866"/>
    </source>
</evidence>
<dbReference type="EMBL" id="BAAADS010000012">
    <property type="protein sequence ID" value="GAA0602614.1"/>
    <property type="molecule type" value="Genomic_DNA"/>
</dbReference>
<dbReference type="RefSeq" id="WP_343812496.1">
    <property type="nucleotide sequence ID" value="NZ_BAAADS010000012.1"/>
</dbReference>
<dbReference type="Gene3D" id="3.40.1090.10">
    <property type="entry name" value="Cytosolic phospholipase A2 catalytic domain"/>
    <property type="match status" value="2"/>
</dbReference>
<accession>A0ABP3R7H3</accession>
<sequence length="295" mass="33266">MKIDAVFSGGGVKAYALIGALQSIDENNLAFERVAGTSAGAIMAAFIAAGFRTKDIGELIQDLDIQKLLDPPKISSIIPITKWLFLYFRMGLYKGDRLEKWLYTQLAKKEIYTFNDLNQDSLKVVVSDISLGKMVIIPDDLQRIYGIDPKYFPVSKAVRMSAGYPYFFVPKKLPGQSKRKSLIVDGGLLSNFPLWIFENESKEQVRPVLGIKLSAYSGKQEPRKISNALDMFHALFSTMLQAHDARYISSSHTNNILFIPVKQVASMNFAIGETEKERLIRQGRERATEFLKKWP</sequence>
<dbReference type="SUPFAM" id="SSF52151">
    <property type="entry name" value="FabD/lysophospholipase-like"/>
    <property type="match status" value="1"/>
</dbReference>
<feature type="active site" description="Proton acceptor" evidence="2">
    <location>
        <position position="185"/>
    </location>
</feature>
<name>A0ABP3R7H3_9BACI</name>
<proteinExistence type="predicted"/>
<feature type="active site" description="Nucleophile" evidence="2">
    <location>
        <position position="38"/>
    </location>
</feature>
<dbReference type="PROSITE" id="PS51635">
    <property type="entry name" value="PNPLA"/>
    <property type="match status" value="1"/>
</dbReference>
<comment type="caution">
    <text evidence="2">Lacks conserved residue(s) required for the propagation of feature annotation.</text>
</comment>
<dbReference type="Proteomes" id="UP001500866">
    <property type="component" value="Unassembled WGS sequence"/>
</dbReference>
<dbReference type="InterPro" id="IPR052580">
    <property type="entry name" value="Lipid_Hydrolase"/>
</dbReference>